<dbReference type="InterPro" id="IPR029052">
    <property type="entry name" value="Metallo-depent_PP-like"/>
</dbReference>
<feature type="domain" description="Calcineurin-like phosphoesterase" evidence="1">
    <location>
        <begin position="23"/>
        <end position="194"/>
    </location>
</feature>
<sequence length="266" mass="29458">MKTKAETIHIPYTYGDTIKIKPVSDVHLGSRHCDLKALRAYLGEPDSKTYLIGLGDMMDCIIVSDTKRYRKSGDAIESDDIINASVDQWVDMLTPFKAQIIGLGIGNHEDTIVKRCSVNPIKLLCDRLTVPYLGYSFLLRLNFREEQGRGRTVIIRGHHGWGGGSRTQGADLTKFSRDVAQFDADLFLYGHVHRLQYDTVPRLSLVGDVLTARDKHLIICGTFLKTYSGSTDVTYAESAGYPPAKIGGAIINIKPSTPWVDISVAV</sequence>
<gene>
    <name evidence="2" type="ORF">MM415A04229_0003</name>
</gene>
<proteinExistence type="predicted"/>
<organism evidence="2">
    <name type="scientific">viral metagenome</name>
    <dbReference type="NCBI Taxonomy" id="1070528"/>
    <lineage>
        <taxon>unclassified sequences</taxon>
        <taxon>metagenomes</taxon>
        <taxon>organismal metagenomes</taxon>
    </lineage>
</organism>
<evidence type="ECO:0000259" key="1">
    <source>
        <dbReference type="Pfam" id="PF00149"/>
    </source>
</evidence>
<name>A0A6M3JL23_9ZZZZ</name>
<dbReference type="EMBL" id="MT141741">
    <property type="protein sequence ID" value="QJA69845.1"/>
    <property type="molecule type" value="Genomic_DNA"/>
</dbReference>
<dbReference type="SUPFAM" id="SSF56300">
    <property type="entry name" value="Metallo-dependent phosphatases"/>
    <property type="match status" value="1"/>
</dbReference>
<reference evidence="2" key="1">
    <citation type="submission" date="2020-03" db="EMBL/GenBank/DDBJ databases">
        <title>The deep terrestrial virosphere.</title>
        <authorList>
            <person name="Holmfeldt K."/>
            <person name="Nilsson E."/>
            <person name="Simone D."/>
            <person name="Lopez-Fernandez M."/>
            <person name="Wu X."/>
            <person name="de Brujin I."/>
            <person name="Lundin D."/>
            <person name="Andersson A."/>
            <person name="Bertilsson S."/>
            <person name="Dopson M."/>
        </authorList>
    </citation>
    <scope>NUCLEOTIDE SEQUENCE</scope>
    <source>
        <strain evidence="2">MM415A04229</strain>
    </source>
</reference>
<dbReference type="GO" id="GO:0016787">
    <property type="term" value="F:hydrolase activity"/>
    <property type="evidence" value="ECO:0007669"/>
    <property type="project" value="InterPro"/>
</dbReference>
<dbReference type="AlphaFoldDB" id="A0A6M3JL23"/>
<protein>
    <submittedName>
        <fullName evidence="2">Putative calcineurin-like phosphoesterase</fullName>
    </submittedName>
</protein>
<dbReference type="Pfam" id="PF00149">
    <property type="entry name" value="Metallophos"/>
    <property type="match status" value="1"/>
</dbReference>
<accession>A0A6M3JL23</accession>
<evidence type="ECO:0000313" key="2">
    <source>
        <dbReference type="EMBL" id="QJA69845.1"/>
    </source>
</evidence>
<dbReference type="InterPro" id="IPR004843">
    <property type="entry name" value="Calcineurin-like_PHP"/>
</dbReference>